<keyword evidence="1" id="KW-0547">Nucleotide-binding</keyword>
<dbReference type="PROSITE" id="PS51192">
    <property type="entry name" value="HELICASE_ATP_BIND_1"/>
    <property type="match status" value="1"/>
</dbReference>
<dbReference type="InterPro" id="IPR011545">
    <property type="entry name" value="DEAD/DEAH_box_helicase_dom"/>
</dbReference>
<comment type="similarity">
    <text evidence="5">Belongs to the DEAD box helicase family.</text>
</comment>
<feature type="short sequence motif" description="Q motif" evidence="6">
    <location>
        <begin position="178"/>
        <end position="206"/>
    </location>
</feature>
<evidence type="ECO:0000256" key="3">
    <source>
        <dbReference type="ARBA" id="ARBA00022806"/>
    </source>
</evidence>
<keyword evidence="12" id="KW-1185">Reference proteome</keyword>
<dbReference type="EMBL" id="BAAASL010000024">
    <property type="protein sequence ID" value="GAA2723845.1"/>
    <property type="molecule type" value="Genomic_DNA"/>
</dbReference>
<dbReference type="InterPro" id="IPR001650">
    <property type="entry name" value="Helicase_C-like"/>
</dbReference>
<dbReference type="SUPFAM" id="SSF52540">
    <property type="entry name" value="P-loop containing nucleoside triphosphate hydrolases"/>
    <property type="match status" value="1"/>
</dbReference>
<proteinExistence type="inferred from homology"/>
<dbReference type="SMART" id="SM00487">
    <property type="entry name" value="DEXDc"/>
    <property type="match status" value="1"/>
</dbReference>
<feature type="domain" description="DEAD-box RNA helicase Q" evidence="10">
    <location>
        <begin position="178"/>
        <end position="206"/>
    </location>
</feature>
<feature type="region of interest" description="Disordered" evidence="7">
    <location>
        <begin position="1"/>
        <end position="153"/>
    </location>
</feature>
<dbReference type="RefSeq" id="WP_344438549.1">
    <property type="nucleotide sequence ID" value="NZ_BAAASL010000024.1"/>
</dbReference>
<feature type="domain" description="Helicase C-terminal" evidence="9">
    <location>
        <begin position="406"/>
        <end position="554"/>
    </location>
</feature>
<feature type="compositionally biased region" description="Gly residues" evidence="7">
    <location>
        <begin position="63"/>
        <end position="82"/>
    </location>
</feature>
<dbReference type="InterPro" id="IPR014001">
    <property type="entry name" value="Helicase_ATP-bd"/>
</dbReference>
<protein>
    <recommendedName>
        <fullName evidence="13">DEAD/DEAH box helicase</fullName>
    </recommendedName>
</protein>
<dbReference type="PANTHER" id="PTHR47959">
    <property type="entry name" value="ATP-DEPENDENT RNA HELICASE RHLE-RELATED"/>
    <property type="match status" value="1"/>
</dbReference>
<feature type="domain" description="Helicase ATP-binding" evidence="8">
    <location>
        <begin position="209"/>
        <end position="382"/>
    </location>
</feature>
<sequence length="611" mass="63957">MTRSAPRPARSGGDARSTGGARSSGDNRSAGSARSGGGTRSGGSAGSGGGARSGGDARSGRGARSGGDARTGGNGRAGGDALSGGSTRSRGGARPEGEARSGGDARTGRSTRGSGDSRSGSTRSRGDSRPGREDRPAREGRPARRRASGPARAAAAVVEPAADFEVPEATTPALPPVASFADLDMPSALLKTLTREGVTEPFPIQAATLPNSLAGRDVLGRGRTGSGKTLAFGLALLARTAGRRALPGRPLALVLVPTRELAQQVTDSLTPYAAALDLRTVTVVGGLSIGRQAQALGRGAEVMVATPGRLADLLQRGDCALGDVTVTVLDEADQMADMGFLPQVTRLLDQVAPGGQRMLFSATLDRNVDRLVRRFLTDPVTHSVDPSAGAVVTMEHHLLHVADVEAKREVVTRIAAREGRVIMFVDTKRGADRLVKRLLTQGVRAAALHGGKSQPQRNRVLEQFRTEQVTALIATNVAARGIHIDGLDLVVNIDPPVDHKDYLHRGGRTARAGEAGTVVTLVLPEERREMRQMMATARIAPATADVHPQDAELARITGAREPSGIPVTIAVPTPRQEQSRSEQPRQEQAQRRPGRGRTRPARRRRPAGERA</sequence>
<organism evidence="11 12">
    <name type="scientific">Streptomyces luteosporeus</name>
    <dbReference type="NCBI Taxonomy" id="173856"/>
    <lineage>
        <taxon>Bacteria</taxon>
        <taxon>Bacillati</taxon>
        <taxon>Actinomycetota</taxon>
        <taxon>Actinomycetes</taxon>
        <taxon>Kitasatosporales</taxon>
        <taxon>Streptomycetaceae</taxon>
        <taxon>Streptomyces</taxon>
    </lineage>
</organism>
<evidence type="ECO:0008006" key="13">
    <source>
        <dbReference type="Google" id="ProtNLM"/>
    </source>
</evidence>
<feature type="compositionally biased region" description="Basic and acidic residues" evidence="7">
    <location>
        <begin position="93"/>
        <end position="107"/>
    </location>
</feature>
<reference evidence="11 12" key="1">
    <citation type="journal article" date="2019" name="Int. J. Syst. Evol. Microbiol.">
        <title>The Global Catalogue of Microorganisms (GCM) 10K type strain sequencing project: providing services to taxonomists for standard genome sequencing and annotation.</title>
        <authorList>
            <consortium name="The Broad Institute Genomics Platform"/>
            <consortium name="The Broad Institute Genome Sequencing Center for Infectious Disease"/>
            <person name="Wu L."/>
            <person name="Ma J."/>
        </authorList>
    </citation>
    <scope>NUCLEOTIDE SEQUENCE [LARGE SCALE GENOMIC DNA]</scope>
    <source>
        <strain evidence="11 12">JCM 4542</strain>
    </source>
</reference>
<dbReference type="Pfam" id="PF00270">
    <property type="entry name" value="DEAD"/>
    <property type="match status" value="1"/>
</dbReference>
<evidence type="ECO:0000259" key="8">
    <source>
        <dbReference type="PROSITE" id="PS51192"/>
    </source>
</evidence>
<feature type="region of interest" description="Disordered" evidence="7">
    <location>
        <begin position="557"/>
        <end position="611"/>
    </location>
</feature>
<dbReference type="Proteomes" id="UP001500886">
    <property type="component" value="Unassembled WGS sequence"/>
</dbReference>
<feature type="compositionally biased region" description="Low complexity" evidence="7">
    <location>
        <begin position="83"/>
        <end position="92"/>
    </location>
</feature>
<dbReference type="InterPro" id="IPR014014">
    <property type="entry name" value="RNA_helicase_DEAD_Q_motif"/>
</dbReference>
<feature type="compositionally biased region" description="Basic and acidic residues" evidence="7">
    <location>
        <begin position="577"/>
        <end position="590"/>
    </location>
</feature>
<dbReference type="CDD" id="cd00268">
    <property type="entry name" value="DEADc"/>
    <property type="match status" value="1"/>
</dbReference>
<feature type="compositionally biased region" description="Basic and acidic residues" evidence="7">
    <location>
        <begin position="124"/>
        <end position="142"/>
    </location>
</feature>
<accession>A0ABN3U4H5</accession>
<evidence type="ECO:0000313" key="11">
    <source>
        <dbReference type="EMBL" id="GAA2723845.1"/>
    </source>
</evidence>
<feature type="compositionally biased region" description="Low complexity" evidence="7">
    <location>
        <begin position="19"/>
        <end position="33"/>
    </location>
</feature>
<evidence type="ECO:0000259" key="10">
    <source>
        <dbReference type="PROSITE" id="PS51195"/>
    </source>
</evidence>
<evidence type="ECO:0000256" key="6">
    <source>
        <dbReference type="PROSITE-ProRule" id="PRU00552"/>
    </source>
</evidence>
<feature type="compositionally biased region" description="Low complexity" evidence="7">
    <location>
        <begin position="108"/>
        <end position="123"/>
    </location>
</feature>
<dbReference type="Pfam" id="PF00271">
    <property type="entry name" value="Helicase_C"/>
    <property type="match status" value="1"/>
</dbReference>
<gene>
    <name evidence="11" type="ORF">GCM10010315_52130</name>
</gene>
<dbReference type="InterPro" id="IPR027417">
    <property type="entry name" value="P-loop_NTPase"/>
</dbReference>
<evidence type="ECO:0000259" key="9">
    <source>
        <dbReference type="PROSITE" id="PS51194"/>
    </source>
</evidence>
<dbReference type="InterPro" id="IPR050079">
    <property type="entry name" value="DEAD_box_RNA_helicase"/>
</dbReference>
<comment type="caution">
    <text evidence="11">The sequence shown here is derived from an EMBL/GenBank/DDBJ whole genome shotgun (WGS) entry which is preliminary data.</text>
</comment>
<evidence type="ECO:0000256" key="1">
    <source>
        <dbReference type="ARBA" id="ARBA00022741"/>
    </source>
</evidence>
<dbReference type="CDD" id="cd18787">
    <property type="entry name" value="SF2_C_DEAD"/>
    <property type="match status" value="1"/>
</dbReference>
<dbReference type="InterPro" id="IPR044742">
    <property type="entry name" value="DEAD/DEAH_RhlB"/>
</dbReference>
<keyword evidence="2" id="KW-0378">Hydrolase</keyword>
<keyword evidence="4" id="KW-0067">ATP-binding</keyword>
<evidence type="ECO:0000256" key="7">
    <source>
        <dbReference type="SAM" id="MobiDB-lite"/>
    </source>
</evidence>
<feature type="compositionally biased region" description="Basic residues" evidence="7">
    <location>
        <begin position="592"/>
        <end position="605"/>
    </location>
</feature>
<evidence type="ECO:0000256" key="5">
    <source>
        <dbReference type="ARBA" id="ARBA00038437"/>
    </source>
</evidence>
<feature type="compositionally biased region" description="Gly residues" evidence="7">
    <location>
        <begin position="34"/>
        <end position="53"/>
    </location>
</feature>
<dbReference type="PROSITE" id="PS51194">
    <property type="entry name" value="HELICASE_CTER"/>
    <property type="match status" value="1"/>
</dbReference>
<evidence type="ECO:0000313" key="12">
    <source>
        <dbReference type="Proteomes" id="UP001500886"/>
    </source>
</evidence>
<dbReference type="Gene3D" id="3.40.50.300">
    <property type="entry name" value="P-loop containing nucleotide triphosphate hydrolases"/>
    <property type="match status" value="2"/>
</dbReference>
<keyword evidence="3" id="KW-0347">Helicase</keyword>
<dbReference type="SMART" id="SM00490">
    <property type="entry name" value="HELICc"/>
    <property type="match status" value="1"/>
</dbReference>
<evidence type="ECO:0000256" key="4">
    <source>
        <dbReference type="ARBA" id="ARBA00022840"/>
    </source>
</evidence>
<dbReference type="PROSITE" id="PS51195">
    <property type="entry name" value="Q_MOTIF"/>
    <property type="match status" value="1"/>
</dbReference>
<name>A0ABN3U4H5_9ACTN</name>
<dbReference type="PANTHER" id="PTHR47959:SF13">
    <property type="entry name" value="ATP-DEPENDENT RNA HELICASE RHLE"/>
    <property type="match status" value="1"/>
</dbReference>
<evidence type="ECO:0000256" key="2">
    <source>
        <dbReference type="ARBA" id="ARBA00022801"/>
    </source>
</evidence>